<proteinExistence type="predicted"/>
<dbReference type="AlphaFoldDB" id="A0A9N9MBI9"/>
<dbReference type="OrthoDB" id="267048at2759"/>
<dbReference type="SUPFAM" id="SSF54928">
    <property type="entry name" value="RNA-binding domain, RBD"/>
    <property type="match status" value="1"/>
</dbReference>
<feature type="domain" description="RRM" evidence="4">
    <location>
        <begin position="122"/>
        <end position="163"/>
    </location>
</feature>
<dbReference type="SMART" id="SM00360">
    <property type="entry name" value="RRM"/>
    <property type="match status" value="1"/>
</dbReference>
<keyword evidence="1 2" id="KW-0694">RNA-binding</keyword>
<dbReference type="Proteomes" id="UP001152799">
    <property type="component" value="Chromosome 1"/>
</dbReference>
<reference evidence="5" key="1">
    <citation type="submission" date="2022-01" db="EMBL/GenBank/DDBJ databases">
        <authorList>
            <person name="King R."/>
        </authorList>
    </citation>
    <scope>NUCLEOTIDE SEQUENCE</scope>
</reference>
<evidence type="ECO:0000259" key="4">
    <source>
        <dbReference type="PROSITE" id="PS50102"/>
    </source>
</evidence>
<evidence type="ECO:0000256" key="1">
    <source>
        <dbReference type="ARBA" id="ARBA00022884"/>
    </source>
</evidence>
<evidence type="ECO:0000313" key="5">
    <source>
        <dbReference type="EMBL" id="CAG9760914.1"/>
    </source>
</evidence>
<dbReference type="InterPro" id="IPR012677">
    <property type="entry name" value="Nucleotide-bd_a/b_plait_sf"/>
</dbReference>
<keyword evidence="3" id="KW-0175">Coiled coil</keyword>
<dbReference type="GO" id="GO:0003723">
    <property type="term" value="F:RNA binding"/>
    <property type="evidence" value="ECO:0007669"/>
    <property type="project" value="UniProtKB-UniRule"/>
</dbReference>
<dbReference type="Gene3D" id="3.30.70.330">
    <property type="match status" value="1"/>
</dbReference>
<organism evidence="5 6">
    <name type="scientific">Ceutorhynchus assimilis</name>
    <name type="common">cabbage seed weevil</name>
    <dbReference type="NCBI Taxonomy" id="467358"/>
    <lineage>
        <taxon>Eukaryota</taxon>
        <taxon>Metazoa</taxon>
        <taxon>Ecdysozoa</taxon>
        <taxon>Arthropoda</taxon>
        <taxon>Hexapoda</taxon>
        <taxon>Insecta</taxon>
        <taxon>Pterygota</taxon>
        <taxon>Neoptera</taxon>
        <taxon>Endopterygota</taxon>
        <taxon>Coleoptera</taxon>
        <taxon>Polyphaga</taxon>
        <taxon>Cucujiformia</taxon>
        <taxon>Curculionidae</taxon>
        <taxon>Ceutorhynchinae</taxon>
        <taxon>Ceutorhynchus</taxon>
    </lineage>
</organism>
<accession>A0A9N9MBI9</accession>
<feature type="coiled-coil region" evidence="3">
    <location>
        <begin position="204"/>
        <end position="231"/>
    </location>
</feature>
<evidence type="ECO:0000313" key="6">
    <source>
        <dbReference type="Proteomes" id="UP001152799"/>
    </source>
</evidence>
<dbReference type="PROSITE" id="PS50102">
    <property type="entry name" value="RRM"/>
    <property type="match status" value="1"/>
</dbReference>
<name>A0A9N9MBI9_9CUCU</name>
<dbReference type="InterPro" id="IPR000504">
    <property type="entry name" value="RRM_dom"/>
</dbReference>
<dbReference type="EMBL" id="OU892277">
    <property type="protein sequence ID" value="CAG9760914.1"/>
    <property type="molecule type" value="Genomic_DNA"/>
</dbReference>
<gene>
    <name evidence="5" type="ORF">CEUTPL_LOCUS1630</name>
</gene>
<evidence type="ECO:0000256" key="3">
    <source>
        <dbReference type="SAM" id="Coils"/>
    </source>
</evidence>
<dbReference type="Pfam" id="PF00076">
    <property type="entry name" value="RRM_1"/>
    <property type="match status" value="1"/>
</dbReference>
<keyword evidence="6" id="KW-1185">Reference proteome</keyword>
<sequence>MTTEEFPIMMKQSLNPGLGAKLYYGLRRQIIGGDGRGLTNGHYTAAGYNPSVIACSPLKRPLIAAPPSDLFPTNSLAMNNNNTTQTNNNINNNNNTNNNILESERIEKIDIDEQEEPDADTIKMFVGQVPRSMDENDLRRMFEKYGRVHAINVLRDKATGASKDCLDLFSTTAKHLPQMNNRINIREKVTRKLKENVENSAPSYAQVVADTANLKNQVEKLNNEVNAQKAEPKAPTTENMSIEPALCEMAERERRASNI</sequence>
<protein>
    <recommendedName>
        <fullName evidence="4">RRM domain-containing protein</fullName>
    </recommendedName>
</protein>
<evidence type="ECO:0000256" key="2">
    <source>
        <dbReference type="PROSITE-ProRule" id="PRU00176"/>
    </source>
</evidence>
<dbReference type="InterPro" id="IPR035979">
    <property type="entry name" value="RBD_domain_sf"/>
</dbReference>